<keyword evidence="4" id="KW-1185">Reference proteome</keyword>
<feature type="transmembrane region" description="Helical" evidence="1">
    <location>
        <begin position="181"/>
        <end position="197"/>
    </location>
</feature>
<protein>
    <recommendedName>
        <fullName evidence="5">DUF642 domain-containing protein</fullName>
    </recommendedName>
</protein>
<sequence length="203" mass="21524">MSLKSFYTICLGAMLSALCMGAHANLIVNGGFEDNNVAAGNWAYFSSASVNGWDGDNIEIWDSFGGVVAPEGTQHAELNAHPFDGSVFSIYQSFATVVGQTYDVSFFYSARVNANEQFSFSAGSLAAVLNDHVVGSWKQYTGSFVASSALSTITFTTYDTGTLGNFLDGVVVTAKASVVESNPLVMLLVGLAGLVLIRRKNRA</sequence>
<evidence type="ECO:0000313" key="4">
    <source>
        <dbReference type="Proteomes" id="UP001253595"/>
    </source>
</evidence>
<proteinExistence type="predicted"/>
<evidence type="ECO:0000256" key="2">
    <source>
        <dbReference type="SAM" id="SignalP"/>
    </source>
</evidence>
<name>A0ABU1V2C7_9GAMM</name>
<evidence type="ECO:0008006" key="5">
    <source>
        <dbReference type="Google" id="ProtNLM"/>
    </source>
</evidence>
<organism evidence="3 4">
    <name type="scientific">Cellvibrio fibrivorans</name>
    <dbReference type="NCBI Taxonomy" id="126350"/>
    <lineage>
        <taxon>Bacteria</taxon>
        <taxon>Pseudomonadati</taxon>
        <taxon>Pseudomonadota</taxon>
        <taxon>Gammaproteobacteria</taxon>
        <taxon>Cellvibrionales</taxon>
        <taxon>Cellvibrionaceae</taxon>
        <taxon>Cellvibrio</taxon>
    </lineage>
</organism>
<dbReference type="RefSeq" id="WP_310075072.1">
    <property type="nucleotide sequence ID" value="NZ_JAVDVX010000007.1"/>
</dbReference>
<keyword evidence="1" id="KW-0812">Transmembrane</keyword>
<feature type="signal peptide" evidence="2">
    <location>
        <begin position="1"/>
        <end position="24"/>
    </location>
</feature>
<keyword evidence="1" id="KW-0472">Membrane</keyword>
<gene>
    <name evidence="3" type="ORF">J2X05_003641</name>
</gene>
<dbReference type="Proteomes" id="UP001253595">
    <property type="component" value="Unassembled WGS sequence"/>
</dbReference>
<accession>A0ABU1V2C7</accession>
<keyword evidence="2" id="KW-0732">Signal</keyword>
<dbReference type="Gene3D" id="2.60.120.260">
    <property type="entry name" value="Galactose-binding domain-like"/>
    <property type="match status" value="1"/>
</dbReference>
<dbReference type="EMBL" id="JAVDVX010000007">
    <property type="protein sequence ID" value="MDR7091606.1"/>
    <property type="molecule type" value="Genomic_DNA"/>
</dbReference>
<reference evidence="3 4" key="1">
    <citation type="submission" date="2023-07" db="EMBL/GenBank/DDBJ databases">
        <title>Sorghum-associated microbial communities from plants grown in Nebraska, USA.</title>
        <authorList>
            <person name="Schachtman D."/>
        </authorList>
    </citation>
    <scope>NUCLEOTIDE SEQUENCE [LARGE SCALE GENOMIC DNA]</scope>
    <source>
        <strain evidence="3 4">BE190</strain>
    </source>
</reference>
<comment type="caution">
    <text evidence="3">The sequence shown here is derived from an EMBL/GenBank/DDBJ whole genome shotgun (WGS) entry which is preliminary data.</text>
</comment>
<evidence type="ECO:0000313" key="3">
    <source>
        <dbReference type="EMBL" id="MDR7091606.1"/>
    </source>
</evidence>
<evidence type="ECO:0000256" key="1">
    <source>
        <dbReference type="SAM" id="Phobius"/>
    </source>
</evidence>
<keyword evidence="1" id="KW-1133">Transmembrane helix</keyword>
<feature type="chain" id="PRO_5046982757" description="DUF642 domain-containing protein" evidence="2">
    <location>
        <begin position="25"/>
        <end position="203"/>
    </location>
</feature>